<dbReference type="AlphaFoldDB" id="A0A1Y2EX45"/>
<protein>
    <recommendedName>
        <fullName evidence="3">BZIP domain-containing protein</fullName>
    </recommendedName>
</protein>
<gene>
    <name evidence="1" type="ORF">LY90DRAFT_501852</name>
</gene>
<evidence type="ECO:0000313" key="1">
    <source>
        <dbReference type="EMBL" id="ORY76138.1"/>
    </source>
</evidence>
<comment type="caution">
    <text evidence="1">The sequence shown here is derived from an EMBL/GenBank/DDBJ whole genome shotgun (WGS) entry which is preliminary data.</text>
</comment>
<sequence length="484" mass="55978">MNGKNTHLLFYEKELENSDKDSNDNFYPYKFIIDEKEDKTISSLKFTIKMSYYFNNYCELTEQGKLNGMMNNLIFNTPQRDIYLNGQVENAIQSPIFTLDNTFCNSNVEKNYSTTTNTFQNSMVTPPSPFTTALSSISAQQSPIIMLNSPIKFIPYKLNSLISFSEETNNISSLPSPTEYSTFYPINMDNNTQLTVSPIIPMEKMDSLEKSIPPSSLICSYQILNKDYPLNFNINPTNSKESNMILCPPSSLSSNNLLNYDFSVNNTNATRSFLSNQSNYSMNQSNSNRTVIPTDLTNLIMPNQSFNSGMYIDIIKTIIKKRKEYVKDYNFNFDIDNISEFSFNILKLLRSTTSSDSRKLLKTIEIKRKPGRKRKNISLNSNNINLDNDHKKSSTSYQIDINTKKQSHLLNNRNAARLSRRRAKLEEEELNKQSTKLAFENSLLKLKLFEFIHFENFIIVNNYKREKILRNSLVLYPRIINSRL</sequence>
<accession>A0A1Y2EX45</accession>
<name>A0A1Y2EX45_9FUNG</name>
<dbReference type="Proteomes" id="UP000193920">
    <property type="component" value="Unassembled WGS sequence"/>
</dbReference>
<evidence type="ECO:0008006" key="3">
    <source>
        <dbReference type="Google" id="ProtNLM"/>
    </source>
</evidence>
<dbReference type="EMBL" id="MCOG01000023">
    <property type="protein sequence ID" value="ORY76138.1"/>
    <property type="molecule type" value="Genomic_DNA"/>
</dbReference>
<keyword evidence="2" id="KW-1185">Reference proteome</keyword>
<proteinExistence type="predicted"/>
<organism evidence="1 2">
    <name type="scientific">Neocallimastix californiae</name>
    <dbReference type="NCBI Taxonomy" id="1754190"/>
    <lineage>
        <taxon>Eukaryota</taxon>
        <taxon>Fungi</taxon>
        <taxon>Fungi incertae sedis</taxon>
        <taxon>Chytridiomycota</taxon>
        <taxon>Chytridiomycota incertae sedis</taxon>
        <taxon>Neocallimastigomycetes</taxon>
        <taxon>Neocallimastigales</taxon>
        <taxon>Neocallimastigaceae</taxon>
        <taxon>Neocallimastix</taxon>
    </lineage>
</organism>
<evidence type="ECO:0000313" key="2">
    <source>
        <dbReference type="Proteomes" id="UP000193920"/>
    </source>
</evidence>
<dbReference type="CDD" id="cd14686">
    <property type="entry name" value="bZIP"/>
    <property type="match status" value="1"/>
</dbReference>
<reference evidence="1 2" key="1">
    <citation type="submission" date="2016-08" db="EMBL/GenBank/DDBJ databases">
        <title>A Parts List for Fungal Cellulosomes Revealed by Comparative Genomics.</title>
        <authorList>
            <consortium name="DOE Joint Genome Institute"/>
            <person name="Haitjema C.H."/>
            <person name="Gilmore S.P."/>
            <person name="Henske J.K."/>
            <person name="Solomon K.V."/>
            <person name="De Groot R."/>
            <person name="Kuo A."/>
            <person name="Mondo S.J."/>
            <person name="Salamov A.A."/>
            <person name="Labutti K."/>
            <person name="Zhao Z."/>
            <person name="Chiniquy J."/>
            <person name="Barry K."/>
            <person name="Brewer H.M."/>
            <person name="Purvine S.O."/>
            <person name="Wright A.T."/>
            <person name="Boxma B."/>
            <person name="Van Alen T."/>
            <person name="Hackstein J.H."/>
            <person name="Baker S.E."/>
            <person name="Grigoriev I.V."/>
            <person name="O'Malley M.A."/>
        </authorList>
    </citation>
    <scope>NUCLEOTIDE SEQUENCE [LARGE SCALE GENOMIC DNA]</scope>
    <source>
        <strain evidence="1 2">G1</strain>
    </source>
</reference>